<evidence type="ECO:0000313" key="2">
    <source>
        <dbReference type="EMBL" id="MBO2444635.1"/>
    </source>
</evidence>
<accession>A0ABS3REV8</accession>
<sequence>MDTVVLRRRGVVPLSDRPLQAAGYTLGFAGMAAGFVISGWPAALLMAGWPIAAGATATGAPS</sequence>
<gene>
    <name evidence="2" type="ORF">J4557_44670</name>
</gene>
<keyword evidence="1" id="KW-1133">Transmembrane helix</keyword>
<organism evidence="2 3">
    <name type="scientific">Actinomadura nitritigenes</name>
    <dbReference type="NCBI Taxonomy" id="134602"/>
    <lineage>
        <taxon>Bacteria</taxon>
        <taxon>Bacillati</taxon>
        <taxon>Actinomycetota</taxon>
        <taxon>Actinomycetes</taxon>
        <taxon>Streptosporangiales</taxon>
        <taxon>Thermomonosporaceae</taxon>
        <taxon>Actinomadura</taxon>
    </lineage>
</organism>
<keyword evidence="1" id="KW-0812">Transmembrane</keyword>
<reference evidence="2 3" key="1">
    <citation type="submission" date="2021-03" db="EMBL/GenBank/DDBJ databases">
        <authorList>
            <person name="Kanchanasin P."/>
            <person name="Saeng-In P."/>
            <person name="Phongsopitanun W."/>
            <person name="Yuki M."/>
            <person name="Kudo T."/>
            <person name="Ohkuma M."/>
            <person name="Tanasupawat S."/>
        </authorList>
    </citation>
    <scope>NUCLEOTIDE SEQUENCE [LARGE SCALE GENOMIC DNA]</scope>
    <source>
        <strain evidence="2 3">L46</strain>
    </source>
</reference>
<feature type="transmembrane region" description="Helical" evidence="1">
    <location>
        <begin position="21"/>
        <end position="40"/>
    </location>
</feature>
<proteinExistence type="predicted"/>
<keyword evidence="3" id="KW-1185">Reference proteome</keyword>
<evidence type="ECO:0000313" key="3">
    <source>
        <dbReference type="Proteomes" id="UP000666915"/>
    </source>
</evidence>
<keyword evidence="1" id="KW-0472">Membrane</keyword>
<dbReference type="EMBL" id="JAGEOK010000049">
    <property type="protein sequence ID" value="MBO2444635.1"/>
    <property type="molecule type" value="Genomic_DNA"/>
</dbReference>
<evidence type="ECO:0000256" key="1">
    <source>
        <dbReference type="SAM" id="Phobius"/>
    </source>
</evidence>
<dbReference type="RefSeq" id="WP_208273254.1">
    <property type="nucleotide sequence ID" value="NZ_BAAAGM010000005.1"/>
</dbReference>
<dbReference type="Proteomes" id="UP000666915">
    <property type="component" value="Unassembled WGS sequence"/>
</dbReference>
<protein>
    <submittedName>
        <fullName evidence="2">Uncharacterized protein</fullName>
    </submittedName>
</protein>
<name>A0ABS3REV8_9ACTN</name>
<comment type="caution">
    <text evidence="2">The sequence shown here is derived from an EMBL/GenBank/DDBJ whole genome shotgun (WGS) entry which is preliminary data.</text>
</comment>